<organism evidence="3 4">
    <name type="scientific">Flavobacterium suaedae</name>
    <dbReference type="NCBI Taxonomy" id="1767027"/>
    <lineage>
        <taxon>Bacteria</taxon>
        <taxon>Pseudomonadati</taxon>
        <taxon>Bacteroidota</taxon>
        <taxon>Flavobacteriia</taxon>
        <taxon>Flavobacteriales</taxon>
        <taxon>Flavobacteriaceae</taxon>
        <taxon>Flavobacterium</taxon>
    </lineage>
</organism>
<evidence type="ECO:0000313" key="4">
    <source>
        <dbReference type="Proteomes" id="UP000615760"/>
    </source>
</evidence>
<comment type="caution">
    <text evidence="3">The sequence shown here is derived from an EMBL/GenBank/DDBJ whole genome shotgun (WGS) entry which is preliminary data.</text>
</comment>
<keyword evidence="1" id="KW-0732">Signal</keyword>
<proteinExistence type="predicted"/>
<dbReference type="EMBL" id="BMJE01000006">
    <property type="protein sequence ID" value="GGB83380.1"/>
    <property type="molecule type" value="Genomic_DNA"/>
</dbReference>
<keyword evidence="4" id="KW-1185">Reference proteome</keyword>
<evidence type="ECO:0000256" key="1">
    <source>
        <dbReference type="SAM" id="SignalP"/>
    </source>
</evidence>
<dbReference type="RefSeq" id="WP_188621573.1">
    <property type="nucleotide sequence ID" value="NZ_BMJE01000006.1"/>
</dbReference>
<dbReference type="Pfam" id="PF09832">
    <property type="entry name" value="DUF2059"/>
    <property type="match status" value="1"/>
</dbReference>
<gene>
    <name evidence="3" type="ORF">GCM10007424_24270</name>
</gene>
<reference evidence="4" key="1">
    <citation type="journal article" date="2019" name="Int. J. Syst. Evol. Microbiol.">
        <title>The Global Catalogue of Microorganisms (GCM) 10K type strain sequencing project: providing services to taxonomists for standard genome sequencing and annotation.</title>
        <authorList>
            <consortium name="The Broad Institute Genomics Platform"/>
            <consortium name="The Broad Institute Genome Sequencing Center for Infectious Disease"/>
            <person name="Wu L."/>
            <person name="Ma J."/>
        </authorList>
    </citation>
    <scope>NUCLEOTIDE SEQUENCE [LARGE SCALE GENOMIC DNA]</scope>
    <source>
        <strain evidence="4">CGMCC 1.15461</strain>
    </source>
</reference>
<dbReference type="Proteomes" id="UP000615760">
    <property type="component" value="Unassembled WGS sequence"/>
</dbReference>
<evidence type="ECO:0000259" key="2">
    <source>
        <dbReference type="Pfam" id="PF09832"/>
    </source>
</evidence>
<sequence length="133" mass="15144">MKKLLLAAAFILMANFTFAQSDAFKADVKTLLEVSGGMAQIEVAKKQVISMVPADKQEEFSKEFEASIQPILEAQKDFYLKEFTHDEVKQMIKFYQSPAGKKLADKLPKLTESTMPAIQQWTMELQSILMKYQ</sequence>
<feature type="signal peptide" evidence="1">
    <location>
        <begin position="1"/>
        <end position="19"/>
    </location>
</feature>
<feature type="domain" description="DUF2059" evidence="2">
    <location>
        <begin position="77"/>
        <end position="126"/>
    </location>
</feature>
<protein>
    <recommendedName>
        <fullName evidence="2">DUF2059 domain-containing protein</fullName>
    </recommendedName>
</protein>
<name>A0ABQ1K170_9FLAO</name>
<accession>A0ABQ1K170</accession>
<evidence type="ECO:0000313" key="3">
    <source>
        <dbReference type="EMBL" id="GGB83380.1"/>
    </source>
</evidence>
<dbReference type="InterPro" id="IPR018637">
    <property type="entry name" value="DUF2059"/>
</dbReference>
<feature type="chain" id="PRO_5047085289" description="DUF2059 domain-containing protein" evidence="1">
    <location>
        <begin position="20"/>
        <end position="133"/>
    </location>
</feature>